<dbReference type="InterPro" id="IPR003035">
    <property type="entry name" value="RWP-RK_dom"/>
</dbReference>
<protein>
    <recommendedName>
        <fullName evidence="8">RWP-RK domain-containing protein</fullName>
    </recommendedName>
</protein>
<keyword evidence="4" id="KW-0238">DNA-binding</keyword>
<feature type="region of interest" description="Disordered" evidence="7">
    <location>
        <begin position="115"/>
        <end position="136"/>
    </location>
</feature>
<keyword evidence="5" id="KW-0804">Transcription</keyword>
<keyword evidence="3" id="KW-0175">Coiled coil</keyword>
<evidence type="ECO:0000256" key="5">
    <source>
        <dbReference type="ARBA" id="ARBA00023163"/>
    </source>
</evidence>
<evidence type="ECO:0000256" key="4">
    <source>
        <dbReference type="ARBA" id="ARBA00023125"/>
    </source>
</evidence>
<keyword evidence="6" id="KW-0539">Nucleus</keyword>
<dbReference type="AlphaFoldDB" id="A0A7S0KRC2"/>
<dbReference type="PANTHER" id="PTHR46373:SF2">
    <property type="entry name" value="RWP-RK DOMAIN-CONTAINING PROTEIN"/>
    <property type="match status" value="1"/>
</dbReference>
<reference evidence="9" key="1">
    <citation type="submission" date="2021-01" db="EMBL/GenBank/DDBJ databases">
        <authorList>
            <person name="Corre E."/>
            <person name="Pelletier E."/>
            <person name="Niang G."/>
            <person name="Scheremetjew M."/>
            <person name="Finn R."/>
            <person name="Kale V."/>
            <person name="Holt S."/>
            <person name="Cochrane G."/>
            <person name="Meng A."/>
            <person name="Brown T."/>
            <person name="Cohen L."/>
        </authorList>
    </citation>
    <scope>NUCLEOTIDE SEQUENCE</scope>
    <source>
        <strain evidence="9">CCMP494</strain>
    </source>
</reference>
<comment type="function">
    <text evidence="1">Putative transcription factor.</text>
</comment>
<evidence type="ECO:0000256" key="3">
    <source>
        <dbReference type="ARBA" id="ARBA00023054"/>
    </source>
</evidence>
<gene>
    <name evidence="9" type="ORF">MSP1404_LOCUS6681</name>
</gene>
<evidence type="ECO:0000256" key="6">
    <source>
        <dbReference type="ARBA" id="ARBA00023242"/>
    </source>
</evidence>
<evidence type="ECO:0000256" key="2">
    <source>
        <dbReference type="ARBA" id="ARBA00023015"/>
    </source>
</evidence>
<dbReference type="InterPro" id="IPR044607">
    <property type="entry name" value="RKD-like"/>
</dbReference>
<feature type="region of interest" description="Disordered" evidence="7">
    <location>
        <begin position="156"/>
        <end position="175"/>
    </location>
</feature>
<dbReference type="PANTHER" id="PTHR46373">
    <property type="entry name" value="PROTEIN RKD4"/>
    <property type="match status" value="1"/>
</dbReference>
<keyword evidence="2" id="KW-0805">Transcription regulation</keyword>
<dbReference type="EMBL" id="HBEV01008735">
    <property type="protein sequence ID" value="CAD8588872.1"/>
    <property type="molecule type" value="Transcribed_RNA"/>
</dbReference>
<organism evidence="9">
    <name type="scientific">Micromonas pusilla</name>
    <name type="common">Picoplanktonic green alga</name>
    <name type="synonym">Chromulina pusilla</name>
    <dbReference type="NCBI Taxonomy" id="38833"/>
    <lineage>
        <taxon>Eukaryota</taxon>
        <taxon>Viridiplantae</taxon>
        <taxon>Chlorophyta</taxon>
        <taxon>Mamiellophyceae</taxon>
        <taxon>Mamiellales</taxon>
        <taxon>Mamiellaceae</taxon>
        <taxon>Micromonas</taxon>
    </lineage>
</organism>
<dbReference type="PROSITE" id="PS51519">
    <property type="entry name" value="RWP_RK"/>
    <property type="match status" value="1"/>
</dbReference>
<evidence type="ECO:0000313" key="9">
    <source>
        <dbReference type="EMBL" id="CAD8588872.1"/>
    </source>
</evidence>
<evidence type="ECO:0000256" key="7">
    <source>
        <dbReference type="SAM" id="MobiDB-lite"/>
    </source>
</evidence>
<sequence length="338" mass="34447">MPKKRGGGQSKSLTLEELSANFHLPINDVARKLGLCVTVLKQRCREHGITRWPYRKVKKLDNIIHALECPGDGGVADATRRLETVKRTREVLITDPNSKAHLRVGKLKAVRRRSLGSKSGYGSGGSGSDNSGGTAFGVMRHRQNSSGIDGLLEAATTLSDGETPGTPTREPDAIRDRSPRISGALQALTGGMASAHDADTGAGAEAAALALNALKPGGAFQAVRAAVDVANKAAAPAAPVFDANAYAAAMATFAGHVGNAAAAAATPPPAPPTPANPMAALMANPMFAWMAAMGNVAQAQAQAAQAAATPPAPNFLQMAAAAAAAAQAAQPQSAHQPL</sequence>
<dbReference type="GO" id="GO:0003700">
    <property type="term" value="F:DNA-binding transcription factor activity"/>
    <property type="evidence" value="ECO:0007669"/>
    <property type="project" value="InterPro"/>
</dbReference>
<dbReference type="Pfam" id="PF02042">
    <property type="entry name" value="RWP-RK"/>
    <property type="match status" value="1"/>
</dbReference>
<name>A0A7S0KRC2_MICPS</name>
<evidence type="ECO:0000256" key="1">
    <source>
        <dbReference type="ARBA" id="ARBA00004049"/>
    </source>
</evidence>
<feature type="domain" description="RWP-RK" evidence="8">
    <location>
        <begin position="1"/>
        <end position="81"/>
    </location>
</feature>
<proteinExistence type="predicted"/>
<accession>A0A7S0KRC2</accession>
<evidence type="ECO:0000259" key="8">
    <source>
        <dbReference type="PROSITE" id="PS51519"/>
    </source>
</evidence>
<dbReference type="GO" id="GO:0003677">
    <property type="term" value="F:DNA binding"/>
    <property type="evidence" value="ECO:0007669"/>
    <property type="project" value="UniProtKB-KW"/>
</dbReference>